<feature type="region of interest" description="Disordered" evidence="1">
    <location>
        <begin position="29"/>
        <end position="83"/>
    </location>
</feature>
<sequence>MAVCKVSACHLPAKHLNTGRQILTDQVTPHLGVPSEQPPHLPTHADSQTPSAGTDTQALSGLAAHATLSPAPGRNDTSGLRVL</sequence>
<keyword evidence="3" id="KW-1185">Reference proteome</keyword>
<comment type="caution">
    <text evidence="2">The sequence shown here is derived from an EMBL/GenBank/DDBJ whole genome shotgun (WGS) entry which is preliminary data.</text>
</comment>
<reference evidence="2 3" key="1">
    <citation type="submission" date="2023-05" db="EMBL/GenBank/DDBJ databases">
        <title>B98-5 Cell Line De Novo Hybrid Assembly: An Optical Mapping Approach.</title>
        <authorList>
            <person name="Kananen K."/>
            <person name="Auerbach J.A."/>
            <person name="Kautto E."/>
            <person name="Blachly J.S."/>
        </authorList>
    </citation>
    <scope>NUCLEOTIDE SEQUENCE [LARGE SCALE GENOMIC DNA]</scope>
    <source>
        <strain evidence="2">B95-8</strain>
        <tissue evidence="2">Cell line</tissue>
    </source>
</reference>
<evidence type="ECO:0000313" key="2">
    <source>
        <dbReference type="EMBL" id="KAK2086191.1"/>
    </source>
</evidence>
<evidence type="ECO:0000256" key="1">
    <source>
        <dbReference type="SAM" id="MobiDB-lite"/>
    </source>
</evidence>
<gene>
    <name evidence="2" type="ORF">P7K49_035616</name>
</gene>
<accession>A0ABQ9TN45</accession>
<evidence type="ECO:0000313" key="3">
    <source>
        <dbReference type="Proteomes" id="UP001266305"/>
    </source>
</evidence>
<dbReference type="Proteomes" id="UP001266305">
    <property type="component" value="Unassembled WGS sequence"/>
</dbReference>
<proteinExistence type="predicted"/>
<protein>
    <submittedName>
        <fullName evidence="2">Uncharacterized protein</fullName>
    </submittedName>
</protein>
<name>A0ABQ9TN45_SAGOE</name>
<feature type="compositionally biased region" description="Polar residues" evidence="1">
    <location>
        <begin position="45"/>
        <end position="59"/>
    </location>
</feature>
<organism evidence="2 3">
    <name type="scientific">Saguinus oedipus</name>
    <name type="common">Cotton-top tamarin</name>
    <name type="synonym">Oedipomidas oedipus</name>
    <dbReference type="NCBI Taxonomy" id="9490"/>
    <lineage>
        <taxon>Eukaryota</taxon>
        <taxon>Metazoa</taxon>
        <taxon>Chordata</taxon>
        <taxon>Craniata</taxon>
        <taxon>Vertebrata</taxon>
        <taxon>Euteleostomi</taxon>
        <taxon>Mammalia</taxon>
        <taxon>Eutheria</taxon>
        <taxon>Euarchontoglires</taxon>
        <taxon>Primates</taxon>
        <taxon>Haplorrhini</taxon>
        <taxon>Platyrrhini</taxon>
        <taxon>Cebidae</taxon>
        <taxon>Callitrichinae</taxon>
        <taxon>Saguinus</taxon>
    </lineage>
</organism>
<dbReference type="EMBL" id="JASSZA010000020">
    <property type="protein sequence ID" value="KAK2086191.1"/>
    <property type="molecule type" value="Genomic_DNA"/>
</dbReference>